<keyword evidence="6 9" id="KW-0472">Membrane</keyword>
<evidence type="ECO:0000256" key="6">
    <source>
        <dbReference type="ARBA" id="ARBA00023136"/>
    </source>
</evidence>
<dbReference type="Pfam" id="PF00060">
    <property type="entry name" value="Lig_chan"/>
    <property type="match status" value="1"/>
</dbReference>
<comment type="caution">
    <text evidence="12">The sequence shown here is derived from an EMBL/GenBank/DDBJ whole genome shotgun (WGS) entry which is preliminary data.</text>
</comment>
<dbReference type="GO" id="GO:0015276">
    <property type="term" value="F:ligand-gated monoatomic ion channel activity"/>
    <property type="evidence" value="ECO:0007669"/>
    <property type="project" value="InterPro"/>
</dbReference>
<dbReference type="InterPro" id="IPR052192">
    <property type="entry name" value="Insect_Ionotropic_Sensory_Rcpt"/>
</dbReference>
<dbReference type="PANTHER" id="PTHR42643:SF33">
    <property type="entry name" value="GLUTAMATE RECEPTOR 2-LIKE PROTEIN"/>
    <property type="match status" value="1"/>
</dbReference>
<keyword evidence="3" id="KW-1003">Cell membrane</keyword>
<evidence type="ECO:0000256" key="9">
    <source>
        <dbReference type="SAM" id="Phobius"/>
    </source>
</evidence>
<dbReference type="OrthoDB" id="6117597at2759"/>
<dbReference type="Gene3D" id="1.10.287.70">
    <property type="match status" value="1"/>
</dbReference>
<evidence type="ECO:0000256" key="8">
    <source>
        <dbReference type="ARBA" id="ARBA00023180"/>
    </source>
</evidence>
<keyword evidence="8" id="KW-0325">Glycoprotein</keyword>
<feature type="transmembrane region" description="Helical" evidence="9">
    <location>
        <begin position="594"/>
        <end position="621"/>
    </location>
</feature>
<feature type="transmembrane region" description="Helical" evidence="9">
    <location>
        <begin position="374"/>
        <end position="392"/>
    </location>
</feature>
<feature type="domain" description="Ionotropic glutamate receptor C-terminal" evidence="11">
    <location>
        <begin position="332"/>
        <end position="430"/>
    </location>
</feature>
<proteinExistence type="inferred from homology"/>
<keyword evidence="7" id="KW-0675">Receptor</keyword>
<evidence type="ECO:0000256" key="5">
    <source>
        <dbReference type="ARBA" id="ARBA00022989"/>
    </source>
</evidence>
<dbReference type="Proteomes" id="UP000625711">
    <property type="component" value="Unassembled WGS sequence"/>
</dbReference>
<sequence>MKYWLLYLLISPLLHPVRCHIDKNAKINIVIDIIKKKQTPSSVLENLCWGPGSTIKFHRKLAENQLKFVPYIHEKNQSLTMFNHRFTVVTESSCNFMLLMEKARLQGFLGVPTVWIVFGLPQDIQTLSHYIPVNCLLIAPMENGRNIDGSLEIVLRTPYKTHQDFVGYIENVLGRWKTNGSFFEFNDLSIHRNRSNLLGMPLRVSYVIGNKETFKHMTDYREKHIDNVTKINYILYQFFCDILNTSHRAIIRSIWGFKSRQPDDTFTKGLLGDVIYDRADISGTICFTPTYRLKHLRFLFAPVKDFSVFMVFRAPSLSYYSNIFRLPFDNLLWMSIGALMVVCGVMVAMMFSWEDREKYFLRQTAENNENSPRFLDIIMMQIAIICQMDFFYEPKSVSGKLITFMTLIFSTFLYTAYSARIVLLLQSNTNSITDVRLLYNAKFDFGVEDRSYNRYYFMNPADQTDEYWRRMIYENKIRQSKGDKFLPPRDGIRLVRDTYFAFHVELNVARYLVAQLFNNEEICTLRKVKSIYNNEMPYVVAHKRSPYIKLFLLSYRKLVEVGIHHREYQKLFAKSPICLGRGNMFISVGFKESYFPFVIYAAGVCSSLFILVLEIIAASYFKRKISL</sequence>
<gene>
    <name evidence="12" type="ORF">GWI33_002716</name>
</gene>
<keyword evidence="4 9" id="KW-0812">Transmembrane</keyword>
<comment type="subcellular location">
    <subcellularLocation>
        <location evidence="1">Cell membrane</location>
        <topology evidence="1">Multi-pass membrane protein</topology>
    </subcellularLocation>
</comment>
<dbReference type="InterPro" id="IPR001320">
    <property type="entry name" value="Iontro_rcpt_C"/>
</dbReference>
<evidence type="ECO:0000256" key="4">
    <source>
        <dbReference type="ARBA" id="ARBA00022692"/>
    </source>
</evidence>
<feature type="transmembrane region" description="Helical" evidence="9">
    <location>
        <begin position="398"/>
        <end position="417"/>
    </location>
</feature>
<dbReference type="EMBL" id="JAACXV010000175">
    <property type="protein sequence ID" value="KAF7282402.1"/>
    <property type="molecule type" value="Genomic_DNA"/>
</dbReference>
<organism evidence="12 13">
    <name type="scientific">Rhynchophorus ferrugineus</name>
    <name type="common">Red palm weevil</name>
    <name type="synonym">Curculio ferrugineus</name>
    <dbReference type="NCBI Taxonomy" id="354439"/>
    <lineage>
        <taxon>Eukaryota</taxon>
        <taxon>Metazoa</taxon>
        <taxon>Ecdysozoa</taxon>
        <taxon>Arthropoda</taxon>
        <taxon>Hexapoda</taxon>
        <taxon>Insecta</taxon>
        <taxon>Pterygota</taxon>
        <taxon>Neoptera</taxon>
        <taxon>Endopterygota</taxon>
        <taxon>Coleoptera</taxon>
        <taxon>Polyphaga</taxon>
        <taxon>Cucujiformia</taxon>
        <taxon>Curculionidae</taxon>
        <taxon>Dryophthorinae</taxon>
        <taxon>Rhynchophorus</taxon>
    </lineage>
</organism>
<evidence type="ECO:0000256" key="1">
    <source>
        <dbReference type="ARBA" id="ARBA00004651"/>
    </source>
</evidence>
<evidence type="ECO:0000256" key="3">
    <source>
        <dbReference type="ARBA" id="ARBA00022475"/>
    </source>
</evidence>
<reference evidence="12" key="1">
    <citation type="submission" date="2020-08" db="EMBL/GenBank/DDBJ databases">
        <title>Genome sequencing and assembly of the red palm weevil Rhynchophorus ferrugineus.</title>
        <authorList>
            <person name="Dias G.B."/>
            <person name="Bergman C.M."/>
            <person name="Manee M."/>
        </authorList>
    </citation>
    <scope>NUCLEOTIDE SEQUENCE</scope>
    <source>
        <strain evidence="12">AA-2017</strain>
        <tissue evidence="12">Whole larva</tissue>
    </source>
</reference>
<keyword evidence="13" id="KW-1185">Reference proteome</keyword>
<feature type="transmembrane region" description="Helical" evidence="9">
    <location>
        <begin position="331"/>
        <end position="353"/>
    </location>
</feature>
<dbReference type="PANTHER" id="PTHR42643">
    <property type="entry name" value="IONOTROPIC RECEPTOR 20A-RELATED"/>
    <property type="match status" value="1"/>
</dbReference>
<evidence type="ECO:0000256" key="2">
    <source>
        <dbReference type="ARBA" id="ARBA00008685"/>
    </source>
</evidence>
<protein>
    <recommendedName>
        <fullName evidence="11">Ionotropic glutamate receptor C-terminal domain-containing protein</fullName>
    </recommendedName>
</protein>
<keyword evidence="10" id="KW-0732">Signal</keyword>
<dbReference type="GO" id="GO:0005886">
    <property type="term" value="C:plasma membrane"/>
    <property type="evidence" value="ECO:0007669"/>
    <property type="project" value="UniProtKB-SubCell"/>
</dbReference>
<evidence type="ECO:0000313" key="12">
    <source>
        <dbReference type="EMBL" id="KAF7282402.1"/>
    </source>
</evidence>
<keyword evidence="5 9" id="KW-1133">Transmembrane helix</keyword>
<accession>A0A834IYE3</accession>
<evidence type="ECO:0000259" key="11">
    <source>
        <dbReference type="Pfam" id="PF00060"/>
    </source>
</evidence>
<name>A0A834IYE3_RHYFE</name>
<dbReference type="SUPFAM" id="SSF53850">
    <property type="entry name" value="Periplasmic binding protein-like II"/>
    <property type="match status" value="1"/>
</dbReference>
<comment type="similarity">
    <text evidence="2">Belongs to the glutamate-gated ion channel (TC 1.A.10.1) family.</text>
</comment>
<feature type="chain" id="PRO_5032585342" description="Ionotropic glutamate receptor C-terminal domain-containing protein" evidence="10">
    <location>
        <begin position="20"/>
        <end position="627"/>
    </location>
</feature>
<dbReference type="AlphaFoldDB" id="A0A834IYE3"/>
<feature type="signal peptide" evidence="10">
    <location>
        <begin position="1"/>
        <end position="19"/>
    </location>
</feature>
<evidence type="ECO:0000313" key="13">
    <source>
        <dbReference type="Proteomes" id="UP000625711"/>
    </source>
</evidence>
<evidence type="ECO:0000256" key="7">
    <source>
        <dbReference type="ARBA" id="ARBA00023170"/>
    </source>
</evidence>
<dbReference type="GO" id="GO:0050906">
    <property type="term" value="P:detection of stimulus involved in sensory perception"/>
    <property type="evidence" value="ECO:0007669"/>
    <property type="project" value="UniProtKB-ARBA"/>
</dbReference>
<evidence type="ECO:0000256" key="10">
    <source>
        <dbReference type="SAM" id="SignalP"/>
    </source>
</evidence>